<sequence>MANFSHGLIMILTHTSGLLSILLVLRFSDEFCHILKASHLNEGLILPEEEEKRGMTIYLAEKDQQIIGKVNLQLSTKIGGIYGLGVLPEYRGKGFGRAILMMAIEKLKEANAGEVMLQVAAENANALNFYKSCGFMETSIMDYYKIRS</sequence>
<feature type="domain" description="N-acetyltransferase" evidence="3">
    <location>
        <begin position="19"/>
        <end position="148"/>
    </location>
</feature>
<dbReference type="Pfam" id="PF00583">
    <property type="entry name" value="Acetyltransf_1"/>
    <property type="match status" value="1"/>
</dbReference>
<dbReference type="eggNOG" id="COG0456">
    <property type="taxonomic scope" value="Bacteria"/>
</dbReference>
<dbReference type="InterPro" id="IPR050680">
    <property type="entry name" value="YpeA/RimI_acetyltransf"/>
</dbReference>
<protein>
    <submittedName>
        <fullName evidence="4">GCN5-related N-acetyltransferase</fullName>
    </submittedName>
</protein>
<dbReference type="CDD" id="cd04301">
    <property type="entry name" value="NAT_SF"/>
    <property type="match status" value="1"/>
</dbReference>
<dbReference type="InterPro" id="IPR000182">
    <property type="entry name" value="GNAT_dom"/>
</dbReference>
<keyword evidence="2" id="KW-0012">Acyltransferase</keyword>
<dbReference type="PROSITE" id="PS51186">
    <property type="entry name" value="GNAT"/>
    <property type="match status" value="1"/>
</dbReference>
<evidence type="ECO:0000256" key="2">
    <source>
        <dbReference type="ARBA" id="ARBA00023315"/>
    </source>
</evidence>
<dbReference type="HOGENOM" id="CLU_1754997_0_0_9"/>
<dbReference type="GO" id="GO:0016747">
    <property type="term" value="F:acyltransferase activity, transferring groups other than amino-acyl groups"/>
    <property type="evidence" value="ECO:0007669"/>
    <property type="project" value="InterPro"/>
</dbReference>
<evidence type="ECO:0000259" key="3">
    <source>
        <dbReference type="PROSITE" id="PS51186"/>
    </source>
</evidence>
<dbReference type="InterPro" id="IPR016181">
    <property type="entry name" value="Acyl_CoA_acyltransferase"/>
</dbReference>
<accession>A6TX76</accession>
<reference evidence="5" key="1">
    <citation type="journal article" date="2016" name="Genome Announc.">
        <title>Complete genome sequence of Alkaliphilus metalliredigens strain QYMF, an alkaliphilic and metal-reducing bacterium isolated from borax-contaminated leachate ponds.</title>
        <authorList>
            <person name="Hwang C."/>
            <person name="Copeland A."/>
            <person name="Lucas S."/>
            <person name="Lapidus A."/>
            <person name="Barry K."/>
            <person name="Detter J.C."/>
            <person name="Glavina Del Rio T."/>
            <person name="Hammon N."/>
            <person name="Israni S."/>
            <person name="Dalin E."/>
            <person name="Tice H."/>
            <person name="Pitluck S."/>
            <person name="Chertkov O."/>
            <person name="Brettin T."/>
            <person name="Bruce D."/>
            <person name="Han C."/>
            <person name="Schmutz J."/>
            <person name="Larimer F."/>
            <person name="Land M.L."/>
            <person name="Hauser L."/>
            <person name="Kyrpides N."/>
            <person name="Mikhailova N."/>
            <person name="Ye Q."/>
            <person name="Zhou J."/>
            <person name="Richardson P."/>
            <person name="Fields M.W."/>
        </authorList>
    </citation>
    <scope>NUCLEOTIDE SEQUENCE [LARGE SCALE GENOMIC DNA]</scope>
    <source>
        <strain evidence="5">QYMF</strain>
    </source>
</reference>
<keyword evidence="1 4" id="KW-0808">Transferase</keyword>
<dbReference type="OrthoDB" id="7163760at2"/>
<dbReference type="AlphaFoldDB" id="A6TX76"/>
<dbReference type="RefSeq" id="WP_012065679.1">
    <property type="nucleotide sequence ID" value="NC_009633.1"/>
</dbReference>
<dbReference type="EMBL" id="CP000724">
    <property type="protein sequence ID" value="ABR50794.1"/>
    <property type="molecule type" value="Genomic_DNA"/>
</dbReference>
<evidence type="ECO:0000256" key="1">
    <source>
        <dbReference type="ARBA" id="ARBA00022679"/>
    </source>
</evidence>
<proteinExistence type="predicted"/>
<evidence type="ECO:0000313" key="4">
    <source>
        <dbReference type="EMBL" id="ABR50794.1"/>
    </source>
</evidence>
<name>A6TX76_ALKMQ</name>
<dbReference type="KEGG" id="amt:Amet_4726"/>
<dbReference type="Proteomes" id="UP000001572">
    <property type="component" value="Chromosome"/>
</dbReference>
<organism evidence="4 5">
    <name type="scientific">Alkaliphilus metalliredigens (strain QYMF)</name>
    <dbReference type="NCBI Taxonomy" id="293826"/>
    <lineage>
        <taxon>Bacteria</taxon>
        <taxon>Bacillati</taxon>
        <taxon>Bacillota</taxon>
        <taxon>Clostridia</taxon>
        <taxon>Peptostreptococcales</taxon>
        <taxon>Natronincolaceae</taxon>
        <taxon>Alkaliphilus</taxon>
    </lineage>
</organism>
<evidence type="ECO:0000313" key="5">
    <source>
        <dbReference type="Proteomes" id="UP000001572"/>
    </source>
</evidence>
<dbReference type="SUPFAM" id="SSF55729">
    <property type="entry name" value="Acyl-CoA N-acyltransferases (Nat)"/>
    <property type="match status" value="1"/>
</dbReference>
<dbReference type="Gene3D" id="3.40.630.30">
    <property type="match status" value="1"/>
</dbReference>
<dbReference type="STRING" id="293826.Amet_4726"/>
<keyword evidence="5" id="KW-1185">Reference proteome</keyword>
<gene>
    <name evidence="4" type="ordered locus">Amet_4726</name>
</gene>
<dbReference type="PANTHER" id="PTHR43420">
    <property type="entry name" value="ACETYLTRANSFERASE"/>
    <property type="match status" value="1"/>
</dbReference>